<feature type="transmembrane region" description="Helical" evidence="5">
    <location>
        <begin position="195"/>
        <end position="223"/>
    </location>
</feature>
<gene>
    <name evidence="7" type="ORF">QQ91_0003300</name>
</gene>
<dbReference type="CDD" id="cd06261">
    <property type="entry name" value="TM_PBP2"/>
    <property type="match status" value="1"/>
</dbReference>
<proteinExistence type="inferred from homology"/>
<comment type="similarity">
    <text evidence="5">Belongs to the binding-protein-dependent transport system permease family.</text>
</comment>
<feature type="transmembrane region" description="Helical" evidence="5">
    <location>
        <begin position="262"/>
        <end position="281"/>
    </location>
</feature>
<evidence type="ECO:0000313" key="7">
    <source>
        <dbReference type="EMBL" id="MCM1981857.1"/>
    </source>
</evidence>
<dbReference type="EMBL" id="JTHE03000022">
    <property type="protein sequence ID" value="MCM1981857.1"/>
    <property type="molecule type" value="Genomic_DNA"/>
</dbReference>
<evidence type="ECO:0000256" key="5">
    <source>
        <dbReference type="RuleBase" id="RU363032"/>
    </source>
</evidence>
<dbReference type="SUPFAM" id="SSF161098">
    <property type="entry name" value="MetI-like"/>
    <property type="match status" value="1"/>
</dbReference>
<accession>A0ABD4SZF8</accession>
<evidence type="ECO:0000256" key="3">
    <source>
        <dbReference type="ARBA" id="ARBA00022989"/>
    </source>
</evidence>
<dbReference type="InterPro" id="IPR025966">
    <property type="entry name" value="OppC_N"/>
</dbReference>
<name>A0ABD4SZF8_9CYAN</name>
<dbReference type="PANTHER" id="PTHR43839">
    <property type="entry name" value="OPPC IN A BINDING PROTEIN-DEPENDENT TRANSPORT SYSTEM"/>
    <property type="match status" value="1"/>
</dbReference>
<dbReference type="Pfam" id="PF00528">
    <property type="entry name" value="BPD_transp_1"/>
    <property type="match status" value="1"/>
</dbReference>
<dbReference type="PANTHER" id="PTHR43839:SF1">
    <property type="entry name" value="OPPC IN A BINDING PROTEIN-DEPENDENT TRANSPORT SYSTEM"/>
    <property type="match status" value="1"/>
</dbReference>
<dbReference type="Proteomes" id="UP000031561">
    <property type="component" value="Unassembled WGS sequence"/>
</dbReference>
<feature type="transmembrane region" description="Helical" evidence="5">
    <location>
        <begin position="319"/>
        <end position="343"/>
    </location>
</feature>
<dbReference type="AlphaFoldDB" id="A0ABD4SZF8"/>
<evidence type="ECO:0000256" key="1">
    <source>
        <dbReference type="ARBA" id="ARBA00004141"/>
    </source>
</evidence>
<comment type="subcellular location">
    <subcellularLocation>
        <location evidence="5">Cell membrane</location>
        <topology evidence="5">Multi-pass membrane protein</topology>
    </subcellularLocation>
    <subcellularLocation>
        <location evidence="1">Membrane</location>
        <topology evidence="1">Multi-pass membrane protein</topology>
    </subcellularLocation>
</comment>
<keyword evidence="5" id="KW-0813">Transport</keyword>
<evidence type="ECO:0000313" key="8">
    <source>
        <dbReference type="Proteomes" id="UP000031561"/>
    </source>
</evidence>
<protein>
    <submittedName>
        <fullName evidence="7">ABC transporter permease</fullName>
    </submittedName>
</protein>
<evidence type="ECO:0000259" key="6">
    <source>
        <dbReference type="PROSITE" id="PS50928"/>
    </source>
</evidence>
<keyword evidence="2 5" id="KW-0812">Transmembrane</keyword>
<feature type="domain" description="ABC transmembrane type-1" evidence="6">
    <location>
        <begin position="193"/>
        <end position="390"/>
    </location>
</feature>
<feature type="transmembrane region" description="Helical" evidence="5">
    <location>
        <begin position="364"/>
        <end position="389"/>
    </location>
</feature>
<dbReference type="GO" id="GO:0005886">
    <property type="term" value="C:plasma membrane"/>
    <property type="evidence" value="ECO:0007669"/>
    <property type="project" value="UniProtKB-SubCell"/>
</dbReference>
<evidence type="ECO:0000256" key="2">
    <source>
        <dbReference type="ARBA" id="ARBA00022692"/>
    </source>
</evidence>
<comment type="caution">
    <text evidence="7">The sequence shown here is derived from an EMBL/GenBank/DDBJ whole genome shotgun (WGS) entry which is preliminary data.</text>
</comment>
<sequence>MTWWQRLKKNDLARFGITVLLLFYLAVIGADFIAPYDPYVSEVDGSLLPPTQIYWRNLQGNWIGPHVYPTFQGPIDLETGSRELIVDRTEPSPLRLFVQGPEYRFLQLQVPLPTELDLPKPRIESISPLGELPIRIPWITNWSDLQVEIEQITLIPGIPSRLHLFGAQGPGRIHLLGTDSNARDEFSRLLFGGRISLSIGLLGVGITFPIGLLVGGISGYFGGWVDSVLMRLVEVMMSVPTIYLLVALSGIISPSLSSSERFLIIVIITAFVNWAGLARVIRGQVLSIKQREYVQAAKVMGGNALYIIVRHVLPQTATYVIIAATLAVPSFIASEALLSLIGLGIQQPDPSWGNMLSLATNASILILQPWLIWPPAIMIILTVLSFNLLGDALRDALDPQNLNS</sequence>
<feature type="transmembrane region" description="Helical" evidence="5">
    <location>
        <begin position="12"/>
        <end position="34"/>
    </location>
</feature>
<dbReference type="InterPro" id="IPR000515">
    <property type="entry name" value="MetI-like"/>
</dbReference>
<keyword evidence="3 5" id="KW-1133">Transmembrane helix</keyword>
<feature type="transmembrane region" description="Helical" evidence="5">
    <location>
        <begin position="235"/>
        <end position="256"/>
    </location>
</feature>
<keyword evidence="8" id="KW-1185">Reference proteome</keyword>
<reference evidence="7 8" key="1">
    <citation type="journal article" date="2015" name="Genome Announc.">
        <title>Draft Genome Sequence of Filamentous Marine Cyanobacterium Lyngbya confervoides Strain BDU141951.</title>
        <authorList>
            <person name="Chandrababunaidu M.M."/>
            <person name="Sen D."/>
            <person name="Tripathy S."/>
        </authorList>
    </citation>
    <scope>NUCLEOTIDE SEQUENCE [LARGE SCALE GENOMIC DNA]</scope>
    <source>
        <strain evidence="7 8">BDU141951</strain>
    </source>
</reference>
<evidence type="ECO:0000256" key="4">
    <source>
        <dbReference type="ARBA" id="ARBA00023136"/>
    </source>
</evidence>
<dbReference type="RefSeq" id="WP_166279941.1">
    <property type="nucleotide sequence ID" value="NZ_JTHE03000022.1"/>
</dbReference>
<dbReference type="Pfam" id="PF12911">
    <property type="entry name" value="OppC_N"/>
    <property type="match status" value="1"/>
</dbReference>
<keyword evidence="4 5" id="KW-0472">Membrane</keyword>
<dbReference type="PROSITE" id="PS50928">
    <property type="entry name" value="ABC_TM1"/>
    <property type="match status" value="1"/>
</dbReference>
<dbReference type="Gene3D" id="1.10.3720.10">
    <property type="entry name" value="MetI-like"/>
    <property type="match status" value="1"/>
</dbReference>
<organism evidence="7 8">
    <name type="scientific">Lyngbya confervoides BDU141951</name>
    <dbReference type="NCBI Taxonomy" id="1574623"/>
    <lineage>
        <taxon>Bacteria</taxon>
        <taxon>Bacillati</taxon>
        <taxon>Cyanobacteriota</taxon>
        <taxon>Cyanophyceae</taxon>
        <taxon>Oscillatoriophycideae</taxon>
        <taxon>Oscillatoriales</taxon>
        <taxon>Microcoleaceae</taxon>
        <taxon>Lyngbya</taxon>
    </lineage>
</organism>
<dbReference type="InterPro" id="IPR035906">
    <property type="entry name" value="MetI-like_sf"/>
</dbReference>